<protein>
    <submittedName>
        <fullName evidence="6">SMC-Scp complex subunit ScpB</fullName>
    </submittedName>
</protein>
<accession>A0A532UZC7</accession>
<dbReference type="InterPro" id="IPR005234">
    <property type="entry name" value="ScpB_csome_segregation"/>
</dbReference>
<sequence length="220" mass="24427">MNIEERRRILEVLIFANDVPLTYSRAKNVLGDLSPEEFAADVDVLEEQFLQTGCSFGIARIAGGVQFRTDPDYAEWVKKLLTDRLRSRLSGPALETLAIVAYRQPITRGDVEQIRGVDCAGVLGTLMERSLVTVGGRAATPGRPLLYVTTQDFLRYFGLNELDDLPKIRELQGLVEADPHQVKMAFADHSNDQQNAAGEESSGENDSTEENLKEKVKSTE</sequence>
<feature type="compositionally biased region" description="Basic and acidic residues" evidence="5">
    <location>
        <begin position="210"/>
        <end position="220"/>
    </location>
</feature>
<proteinExistence type="predicted"/>
<dbReference type="SUPFAM" id="SSF46785">
    <property type="entry name" value="Winged helix' DNA-binding domain"/>
    <property type="match status" value="2"/>
</dbReference>
<evidence type="ECO:0000256" key="2">
    <source>
        <dbReference type="ARBA" id="ARBA00022618"/>
    </source>
</evidence>
<keyword evidence="3" id="KW-0159">Chromosome partition</keyword>
<dbReference type="PIRSF" id="PIRSF019345">
    <property type="entry name" value="ScpB"/>
    <property type="match status" value="1"/>
</dbReference>
<dbReference type="InterPro" id="IPR036390">
    <property type="entry name" value="WH_DNA-bd_sf"/>
</dbReference>
<keyword evidence="4" id="KW-0131">Cell cycle</keyword>
<dbReference type="Proteomes" id="UP000319619">
    <property type="component" value="Unassembled WGS sequence"/>
</dbReference>
<evidence type="ECO:0000313" key="7">
    <source>
        <dbReference type="Proteomes" id="UP000319619"/>
    </source>
</evidence>
<name>A0A532UZC7_UNCL8</name>
<dbReference type="EMBL" id="NJBN01000005">
    <property type="protein sequence ID" value="TKJ40313.1"/>
    <property type="molecule type" value="Genomic_DNA"/>
</dbReference>
<evidence type="ECO:0000256" key="5">
    <source>
        <dbReference type="SAM" id="MobiDB-lite"/>
    </source>
</evidence>
<evidence type="ECO:0000256" key="1">
    <source>
        <dbReference type="ARBA" id="ARBA00022490"/>
    </source>
</evidence>
<feature type="region of interest" description="Disordered" evidence="5">
    <location>
        <begin position="185"/>
        <end position="220"/>
    </location>
</feature>
<dbReference type="Gene3D" id="1.10.10.10">
    <property type="entry name" value="Winged helix-like DNA-binding domain superfamily/Winged helix DNA-binding domain"/>
    <property type="match status" value="2"/>
</dbReference>
<organism evidence="6 7">
    <name type="scientific">candidate division LCP-89 bacterium B3_LCP</name>
    <dbReference type="NCBI Taxonomy" id="2012998"/>
    <lineage>
        <taxon>Bacteria</taxon>
        <taxon>Pseudomonadati</taxon>
        <taxon>Bacteria division LCP-89</taxon>
    </lineage>
</organism>
<dbReference type="AlphaFoldDB" id="A0A532UZC7"/>
<reference evidence="6 7" key="1">
    <citation type="submission" date="2017-06" db="EMBL/GenBank/DDBJ databases">
        <title>Novel microbial phyla capable of carbon fixation and sulfur reduction in deep-sea sediments.</title>
        <authorList>
            <person name="Huang J."/>
            <person name="Baker B."/>
            <person name="Wang Y."/>
        </authorList>
    </citation>
    <scope>NUCLEOTIDE SEQUENCE [LARGE SCALE GENOMIC DNA]</scope>
    <source>
        <strain evidence="6">B3_LCP</strain>
    </source>
</reference>
<keyword evidence="1" id="KW-0963">Cytoplasm</keyword>
<dbReference type="NCBIfam" id="TIGR00281">
    <property type="entry name" value="SMC-Scp complex subunit ScpB"/>
    <property type="match status" value="1"/>
</dbReference>
<gene>
    <name evidence="6" type="primary">scpB</name>
    <name evidence="6" type="ORF">CEE37_08280</name>
</gene>
<evidence type="ECO:0000256" key="3">
    <source>
        <dbReference type="ARBA" id="ARBA00022829"/>
    </source>
</evidence>
<dbReference type="PANTHER" id="PTHR34298">
    <property type="entry name" value="SEGREGATION AND CONDENSATION PROTEIN B"/>
    <property type="match status" value="1"/>
</dbReference>
<dbReference type="GO" id="GO:0051301">
    <property type="term" value="P:cell division"/>
    <property type="evidence" value="ECO:0007669"/>
    <property type="project" value="UniProtKB-KW"/>
</dbReference>
<keyword evidence="2" id="KW-0132">Cell division</keyword>
<dbReference type="InterPro" id="IPR036388">
    <property type="entry name" value="WH-like_DNA-bd_sf"/>
</dbReference>
<evidence type="ECO:0000313" key="6">
    <source>
        <dbReference type="EMBL" id="TKJ40313.1"/>
    </source>
</evidence>
<dbReference type="PANTHER" id="PTHR34298:SF2">
    <property type="entry name" value="SEGREGATION AND CONDENSATION PROTEIN B"/>
    <property type="match status" value="1"/>
</dbReference>
<comment type="caution">
    <text evidence="6">The sequence shown here is derived from an EMBL/GenBank/DDBJ whole genome shotgun (WGS) entry which is preliminary data.</text>
</comment>
<dbReference type="Pfam" id="PF04079">
    <property type="entry name" value="SMC_ScpB"/>
    <property type="match status" value="1"/>
</dbReference>
<dbReference type="GO" id="GO:0051304">
    <property type="term" value="P:chromosome separation"/>
    <property type="evidence" value="ECO:0007669"/>
    <property type="project" value="InterPro"/>
</dbReference>
<evidence type="ECO:0000256" key="4">
    <source>
        <dbReference type="ARBA" id="ARBA00023306"/>
    </source>
</evidence>